<organism evidence="2 3">
    <name type="scientific">Gymnopus androsaceus JB14</name>
    <dbReference type="NCBI Taxonomy" id="1447944"/>
    <lineage>
        <taxon>Eukaryota</taxon>
        <taxon>Fungi</taxon>
        <taxon>Dikarya</taxon>
        <taxon>Basidiomycota</taxon>
        <taxon>Agaricomycotina</taxon>
        <taxon>Agaricomycetes</taxon>
        <taxon>Agaricomycetidae</taxon>
        <taxon>Agaricales</taxon>
        <taxon>Marasmiineae</taxon>
        <taxon>Omphalotaceae</taxon>
        <taxon>Gymnopus</taxon>
    </lineage>
</organism>
<protein>
    <submittedName>
        <fullName evidence="2">Uncharacterized protein</fullName>
    </submittedName>
</protein>
<evidence type="ECO:0000313" key="2">
    <source>
        <dbReference type="EMBL" id="KAE9389959.1"/>
    </source>
</evidence>
<dbReference type="EMBL" id="ML769675">
    <property type="protein sequence ID" value="KAE9389959.1"/>
    <property type="molecule type" value="Genomic_DNA"/>
</dbReference>
<sequence>MLYPPPIQRPDVLPPPPVTMTYEPYNPCMPSSVYAPTTAPIAPATVPRLPAYGPGAPSPYGPIYDSGAGTAPSAPIYYPGASSPYTPVYGPGASAISAYAPAYVPATGAPGYGATYVDDYGCGYGYDRYQYQYESDRGSDYYIEPMDYSNIPPNSNGKGEEELDYDAP</sequence>
<reference evidence="2" key="1">
    <citation type="journal article" date="2019" name="Environ. Microbiol.">
        <title>Fungal ecological strategies reflected in gene transcription - a case study of two litter decomposers.</title>
        <authorList>
            <person name="Barbi F."/>
            <person name="Kohler A."/>
            <person name="Barry K."/>
            <person name="Baskaran P."/>
            <person name="Daum C."/>
            <person name="Fauchery L."/>
            <person name="Ihrmark K."/>
            <person name="Kuo A."/>
            <person name="LaButti K."/>
            <person name="Lipzen A."/>
            <person name="Morin E."/>
            <person name="Grigoriev I.V."/>
            <person name="Henrissat B."/>
            <person name="Lindahl B."/>
            <person name="Martin F."/>
        </authorList>
    </citation>
    <scope>NUCLEOTIDE SEQUENCE</scope>
    <source>
        <strain evidence="2">JB14</strain>
    </source>
</reference>
<proteinExistence type="predicted"/>
<dbReference type="Proteomes" id="UP000799118">
    <property type="component" value="Unassembled WGS sequence"/>
</dbReference>
<evidence type="ECO:0000313" key="3">
    <source>
        <dbReference type="Proteomes" id="UP000799118"/>
    </source>
</evidence>
<keyword evidence="3" id="KW-1185">Reference proteome</keyword>
<name>A0A6A4GVT4_9AGAR</name>
<feature type="region of interest" description="Disordered" evidence="1">
    <location>
        <begin position="142"/>
        <end position="168"/>
    </location>
</feature>
<dbReference type="AlphaFoldDB" id="A0A6A4GVT4"/>
<evidence type="ECO:0000256" key="1">
    <source>
        <dbReference type="SAM" id="MobiDB-lite"/>
    </source>
</evidence>
<gene>
    <name evidence="2" type="ORF">BT96DRAFT_362980</name>
</gene>
<accession>A0A6A4GVT4</accession>